<accession>A0A1P8K9U0</accession>
<dbReference type="Pfam" id="PF01244">
    <property type="entry name" value="Peptidase_M19"/>
    <property type="match status" value="1"/>
</dbReference>
<dbReference type="AlphaFoldDB" id="A0A1P8K9U0"/>
<dbReference type="Gene3D" id="3.20.20.140">
    <property type="entry name" value="Metal-dependent hydrolases"/>
    <property type="match status" value="1"/>
</dbReference>
<dbReference type="eggNOG" id="COG2355">
    <property type="taxonomic scope" value="Bacteria"/>
</dbReference>
<evidence type="ECO:0000313" key="1">
    <source>
        <dbReference type="EMBL" id="APW42745.1"/>
    </source>
</evidence>
<protein>
    <submittedName>
        <fullName evidence="1">Peptidase M19</fullName>
    </submittedName>
</protein>
<sequence length="322" mass="34519">MLYWESHICLPLHPQASFAPLDRMRALGLNYVSINIGMDMNPLSQIMPIIASFRARLGAEPDKYRLVSSVQQIEDAKVAGVLAVGFDLEGAIPLMEQPAMVGLLSTLGVRQIHLAYNRNNSVADGCHDESRGLTPLGHRIVRAINEAGVIMDCSHTGRRCSLDIMAASTKPVVFSHANPQGMVDHGRNITDEQIRACAATGGVVGISGVSAFLGVDTPRAADIARHAAYVANLVGAQHVGIGMDNSFPEDHLDETPPGGMDMDYWWPKSAGYDRAIMTMNYVPVEDWAELPAALAAEGFGAEEVAGVMGGNMARVARETWGG</sequence>
<dbReference type="GO" id="GO:0006508">
    <property type="term" value="P:proteolysis"/>
    <property type="evidence" value="ECO:0007669"/>
    <property type="project" value="InterPro"/>
</dbReference>
<dbReference type="Proteomes" id="UP000186110">
    <property type="component" value="Chromosome"/>
</dbReference>
<organism evidence="1 2">
    <name type="scientific">Rhodoferax saidenbachensis</name>
    <dbReference type="NCBI Taxonomy" id="1484693"/>
    <lineage>
        <taxon>Bacteria</taxon>
        <taxon>Pseudomonadati</taxon>
        <taxon>Pseudomonadota</taxon>
        <taxon>Betaproteobacteria</taxon>
        <taxon>Burkholderiales</taxon>
        <taxon>Comamonadaceae</taxon>
        <taxon>Rhodoferax</taxon>
    </lineage>
</organism>
<dbReference type="KEGG" id="rsb:RS694_09525"/>
<dbReference type="InterPro" id="IPR032466">
    <property type="entry name" value="Metal_Hydrolase"/>
</dbReference>
<dbReference type="PANTHER" id="PTHR10443">
    <property type="entry name" value="MICROSOMAL DIPEPTIDASE"/>
    <property type="match status" value="1"/>
</dbReference>
<dbReference type="PANTHER" id="PTHR10443:SF12">
    <property type="entry name" value="DIPEPTIDASE"/>
    <property type="match status" value="1"/>
</dbReference>
<dbReference type="PROSITE" id="PS51365">
    <property type="entry name" value="RENAL_DIPEPTIDASE_2"/>
    <property type="match status" value="1"/>
</dbReference>
<gene>
    <name evidence="1" type="ORF">RS694_09525</name>
</gene>
<name>A0A1P8K9U0_9BURK</name>
<dbReference type="InterPro" id="IPR008257">
    <property type="entry name" value="Pept_M19"/>
</dbReference>
<keyword evidence="2" id="KW-1185">Reference proteome</keyword>
<evidence type="ECO:0000313" key="2">
    <source>
        <dbReference type="Proteomes" id="UP000186110"/>
    </source>
</evidence>
<dbReference type="STRING" id="1484693.RS694_09525"/>
<dbReference type="EMBL" id="CP019239">
    <property type="protein sequence ID" value="APW42745.1"/>
    <property type="molecule type" value="Genomic_DNA"/>
</dbReference>
<reference evidence="1 2" key="1">
    <citation type="submission" date="2017-01" db="EMBL/GenBank/DDBJ databases">
        <authorList>
            <person name="Mah S.A."/>
            <person name="Swanson W.J."/>
            <person name="Moy G.W."/>
            <person name="Vacquier V.D."/>
        </authorList>
    </citation>
    <scope>NUCLEOTIDE SEQUENCE [LARGE SCALE GENOMIC DNA]</scope>
    <source>
        <strain evidence="1 2">DSM 22694</strain>
    </source>
</reference>
<dbReference type="GO" id="GO:0070573">
    <property type="term" value="F:metallodipeptidase activity"/>
    <property type="evidence" value="ECO:0007669"/>
    <property type="project" value="InterPro"/>
</dbReference>
<dbReference type="SUPFAM" id="SSF51556">
    <property type="entry name" value="Metallo-dependent hydrolases"/>
    <property type="match status" value="1"/>
</dbReference>
<proteinExistence type="predicted"/>